<dbReference type="Proteomes" id="UP000219336">
    <property type="component" value="Unassembled WGS sequence"/>
</dbReference>
<accession>A0A240EN52</accession>
<dbReference type="Pfam" id="PF17963">
    <property type="entry name" value="Big_9"/>
    <property type="match status" value="1"/>
</dbReference>
<name>A0A240EN52_9VIBR</name>
<sequence>MVLDYDPNSTSYHLSERSVLWLDKYLLSNSLSIQSYQWYRLPAGGDLINNGEAINAATNANYTLAPASDLNFEHQLVVTLDNGVDIYSERTEAWRNDGKDPSEVNQANRFFDSVKIVGGNTPLNSTNTITAELYGSSLQKDQRPTNLSYIWQNRLTGTVGDWNNIGSDNPSYTLVSNDQGMDIRVLVDSQDNNGNPLPQLIAPARSVDSNNNPLTPWQVNLTQTSEYIVGQPITASHRDVVLDETVTYQWYRMSTADTSNAVAISNATTADYILSEDDIGYFIAVTATISNTARDQVSAQMSITSPVKASNSNSSDSYYLSATLSPSTLYQDSHLEYDVQLYKNGELVAAPSGNITAEWYLVSSLSDKDISSNWQAMQSTTLTSTASGKYILLSIKYTEDSLTKPLSLVVLSNTMVSSETTPTTFSKWFSTIDMSPRDPVDTTSTAFLSAKDNQETLAPNLGDSYTVDYIFYSDKAPSDARNNLSDLLISYPNTNLVKVEAKQISQTNTDDTRTLQASFDYNPEPALFIRNIIPHLSFDQPLTPNDTISLSNQAVVVSDVEALMQNYPVSVTYQWQFNDDSGWRNLGSESQRYQNLTSGLTVGHRYRLSIKATNKDNNQIHESNSAATPKVQNSVINYDISIADIAQPQVDVAISLKSSLLSSEPPAMFTERQIIWQRVALNGTVTDLTQGERYIPSSDELGSSLRITIRYYNNDVLLIQRTIDTSNVTIAPQSNTLIELSNKLSLTLSETTLSTGMLVSLTESDLAQLNAQSLITANYQWQSSVDGESWADIDMANMATYQVRAEDVGKKLRLQLILSEGTDDLSPNYSESSDTIINNPNTLPTETLAIHFTPEDNSYEISKTSKQWLENYLAQTFSNVSAYQWYRIPVNGSWQSNGIAINSAVASSYTLNEDDTDFTHQLQITLDNGARLFSSITAVWSGINDQQATEEHANNMDRARYFDTVLIQGGATTATTDQTLHAQLVGSQLSFDLLPPVINYQWQHSSDGISWENISGEINAYYTVLNDDQYIRMSVNRQDDFGELTPDLFSNVIQIDATQSPWALSILPYAIKPTVATQLKVAHRSVDNSEQVSYQWYRLPKPGKWALAQPINGANQAQYNITADDLNYYVGAEATLNSDAQTRVARQVLSDFVSPQNNQLDKLKLHIEMPTPIYLDTPLMADITFSQGGELLSSSDYVVSKTWYVLDDPNDIHNSNRWVSTDSAVSNKYVLLHLVYQDGGSLVSQYALSEAPVQSDTNKASMESWYSKLVLAPNKPVVRSSHTALISSSPLENNGQDSGLFTLELQYFDASDPNQIYSSLQDLVTNVTSLNWVQVKAIQTSVIDPSIYRVLYSDRYYMSQIFTGEPLPPVINKNHAPIALDDSVQVEPSTTITLSPLDNDYDSDEGDQITLVSAKSKFGNITIVDNKIQYTLPSDLPASWYIEYIIADQHGSSNKGLIKLESDSLQTEKPQFEEISSVDLKATGVFTRLEIFSPKATDINGVPIPVSLFDGTLLLRSGSHVIYWEAIDAARNTTQIVSQKVNITPYAEFIPTPTAYEGTTAQIRIKLSGPAPSYPVTIPVIVSTDSTSDNNDHSLSLLNTNDVVITSGTEGILEIDIYQDDLNEGEETLHLSFANNVHTGPLSDTVLTISEDKQPITLNANFYNADNNIVSIATPASLSDLNIIINSNVPLDDDNSVIIDWYYSGPNISDESAGQTSNYEPLILPELKETGRYDFTFTAYPLGLEQQPIVGRTSLRIVEEVELSLDMDTDNDGLTDAEEGFADFDNDMIPNYLDPIDDCELQSNAVNTSLNLIFESTPGDCLILGQLSQKVDASSPYVTASTLSGIIPDDSTNPDYSSENVFNFTVRNQNSQSSIVVIPLLEPLSSGSILRKYTNQEGWFDFDESEDGSNLKYAIGELGNCPPPHSSLYQEEIAVGGYCIEMTIKDGGLHDGDNNNDNYIDDPSYVYSSIPSLNIDPFDYVVTYNPDNIPLNFSVDIDLCDYIAVTDCESLQVVSISSKKLTINITDNNGVRIDLQIPSWHRIAHTLTFTVQLDGAVGTVDMNINYSEEIPKTQHNNRKASGGSLTVLLLLLLLLCIRFIYLRDH</sequence>
<protein>
    <submittedName>
        <fullName evidence="2">Uncharacterized protein</fullName>
    </submittedName>
</protein>
<feature type="transmembrane region" description="Helical" evidence="1">
    <location>
        <begin position="2080"/>
        <end position="2101"/>
    </location>
</feature>
<keyword evidence="3" id="KW-1185">Reference proteome</keyword>
<organism evidence="2 3">
    <name type="scientific">Vibrio thalassae</name>
    <dbReference type="NCBI Taxonomy" id="1243014"/>
    <lineage>
        <taxon>Bacteria</taxon>
        <taxon>Pseudomonadati</taxon>
        <taxon>Pseudomonadota</taxon>
        <taxon>Gammaproteobacteria</taxon>
        <taxon>Vibrionales</taxon>
        <taxon>Vibrionaceae</taxon>
        <taxon>Vibrio</taxon>
    </lineage>
</organism>
<dbReference type="InterPro" id="IPR038081">
    <property type="entry name" value="CalX-like_sf"/>
</dbReference>
<keyword evidence="1" id="KW-1133">Transmembrane helix</keyword>
<evidence type="ECO:0000256" key="1">
    <source>
        <dbReference type="SAM" id="Phobius"/>
    </source>
</evidence>
<dbReference type="EMBL" id="OANU01000060">
    <property type="protein sequence ID" value="SNX49425.1"/>
    <property type="molecule type" value="Genomic_DNA"/>
</dbReference>
<dbReference type="SUPFAM" id="SSF141072">
    <property type="entry name" value="CalX-like"/>
    <property type="match status" value="1"/>
</dbReference>
<proteinExistence type="predicted"/>
<keyword evidence="1" id="KW-0472">Membrane</keyword>
<gene>
    <name evidence="2" type="ORF">VTH8203_03072</name>
</gene>
<keyword evidence="1" id="KW-0812">Transmembrane</keyword>
<evidence type="ECO:0000313" key="2">
    <source>
        <dbReference type="EMBL" id="SNX49425.1"/>
    </source>
</evidence>
<evidence type="ECO:0000313" key="3">
    <source>
        <dbReference type="Proteomes" id="UP000219336"/>
    </source>
</evidence>
<reference evidence="3" key="1">
    <citation type="submission" date="2016-06" db="EMBL/GenBank/DDBJ databases">
        <authorList>
            <person name="Rodrigo-Torres L."/>
            <person name="Arahal R.D."/>
            <person name="Lucena T."/>
        </authorList>
    </citation>
    <scope>NUCLEOTIDE SEQUENCE [LARGE SCALE GENOMIC DNA]</scope>
    <source>
        <strain evidence="3">CECT8203</strain>
    </source>
</reference>
<dbReference type="Gene3D" id="2.60.40.2700">
    <property type="match status" value="4"/>
</dbReference>